<comment type="subcellular location">
    <subcellularLocation>
        <location evidence="1">Endomembrane system</location>
        <topology evidence="1">Multi-pass membrane protein</topology>
    </subcellularLocation>
</comment>
<comment type="caution">
    <text evidence="9">The sequence shown here is derived from an EMBL/GenBank/DDBJ whole genome shotgun (WGS) entry which is preliminary data.</text>
</comment>
<dbReference type="AlphaFoldDB" id="A0A9W7A2I8"/>
<feature type="transmembrane region" description="Helical" evidence="8">
    <location>
        <begin position="80"/>
        <end position="102"/>
    </location>
</feature>
<feature type="transmembrane region" description="Helical" evidence="8">
    <location>
        <begin position="138"/>
        <end position="159"/>
    </location>
</feature>
<feature type="transmembrane region" description="Helical" evidence="8">
    <location>
        <begin position="382"/>
        <end position="401"/>
    </location>
</feature>
<gene>
    <name evidence="9" type="ORF">TL16_g03579</name>
</gene>
<feature type="region of interest" description="Disordered" evidence="7">
    <location>
        <begin position="545"/>
        <end position="574"/>
    </location>
</feature>
<feature type="transmembrane region" description="Helical" evidence="8">
    <location>
        <begin position="475"/>
        <end position="493"/>
    </location>
</feature>
<accession>A0A9W7A2I8</accession>
<dbReference type="SUPFAM" id="SSF103473">
    <property type="entry name" value="MFS general substrate transporter"/>
    <property type="match status" value="2"/>
</dbReference>
<keyword evidence="4 8" id="KW-0812">Transmembrane</keyword>
<keyword evidence="5 8" id="KW-1133">Transmembrane helix</keyword>
<protein>
    <submittedName>
        <fullName evidence="9">Uncharacterized protein</fullName>
    </submittedName>
</protein>
<feature type="transmembrane region" description="Helical" evidence="8">
    <location>
        <begin position="108"/>
        <end position="126"/>
    </location>
</feature>
<evidence type="ECO:0000256" key="1">
    <source>
        <dbReference type="ARBA" id="ARBA00004127"/>
    </source>
</evidence>
<feature type="compositionally biased region" description="Basic and acidic residues" evidence="7">
    <location>
        <begin position="548"/>
        <end position="561"/>
    </location>
</feature>
<evidence type="ECO:0000256" key="2">
    <source>
        <dbReference type="ARBA" id="ARBA00006978"/>
    </source>
</evidence>
<keyword evidence="6 8" id="KW-0472">Membrane</keyword>
<dbReference type="PANTHER" id="PTHR23519:SF1">
    <property type="entry name" value="AUTOPHAGY-RELATED PROTEIN 22"/>
    <property type="match status" value="1"/>
</dbReference>
<evidence type="ECO:0000256" key="5">
    <source>
        <dbReference type="ARBA" id="ARBA00022989"/>
    </source>
</evidence>
<feature type="transmembrane region" description="Helical" evidence="8">
    <location>
        <begin position="413"/>
        <end position="432"/>
    </location>
</feature>
<dbReference type="Gene3D" id="1.20.1250.20">
    <property type="entry name" value="MFS general substrate transporter like domains"/>
    <property type="match status" value="1"/>
</dbReference>
<sequence length="574" mass="62437">MGISSLCCPCRPCCKWQNTEITAWALDASARGAMVISGIFLGVALLSAAKQAAGCELNDDLCGEDPECSGKVYGFKPSSLLSIMGMVVGLLAACTMPIFGAIVDHTNWRWKIGAISACLLVAINVVQSSISQSTWALVAFLQIAAPYIYLVHCVVQYAYLPELTNDKNILSDITAQCNMWQFLTQVFYIIVVVVITTFTLDTSRADLEISTIHAEMNGVMDETIAKYDCMTFTRADFTQANVTDSVTGDVTGVLLTLEGAGDIATKKHDSSISTAQVSGGSNERSSQVSQILLVIWSGIFFYIPWAEMFGSRPALHQKPEGESLVMLGFSRIRTTVAQMKTDYNAVFVLLCAIAFAEAAANAFTTIAVTYCDDVLKFTSTETSLLILVCLVCAVPGSILFSKLTKKIGAHKSYMMSLIWWGGVTAIAPIFMNNPDHKSNAYIFGILWGLGFGWIYPTQRALYCLIIPGGQESELMGIYIFAGQILVWLPPAVFTAMNEADVPMPMGMVMLAGFFFIALGIVYGMGDFELAQQKAKESAHLRIMGSSAEKGDDERDTNRLSELDMPSDKILNNDL</sequence>
<dbReference type="GO" id="GO:0012505">
    <property type="term" value="C:endomembrane system"/>
    <property type="evidence" value="ECO:0007669"/>
    <property type="project" value="UniProtKB-SubCell"/>
</dbReference>
<organism evidence="9 10">
    <name type="scientific">Triparma laevis f. inornata</name>
    <dbReference type="NCBI Taxonomy" id="1714386"/>
    <lineage>
        <taxon>Eukaryota</taxon>
        <taxon>Sar</taxon>
        <taxon>Stramenopiles</taxon>
        <taxon>Ochrophyta</taxon>
        <taxon>Bolidophyceae</taxon>
        <taxon>Parmales</taxon>
        <taxon>Triparmaceae</taxon>
        <taxon>Triparma</taxon>
    </lineage>
</organism>
<dbReference type="PANTHER" id="PTHR23519">
    <property type="entry name" value="AUTOPHAGY-RELATED PROTEIN 22"/>
    <property type="match status" value="1"/>
</dbReference>
<evidence type="ECO:0000313" key="9">
    <source>
        <dbReference type="EMBL" id="GMH62896.1"/>
    </source>
</evidence>
<evidence type="ECO:0000256" key="6">
    <source>
        <dbReference type="ARBA" id="ARBA00023136"/>
    </source>
</evidence>
<evidence type="ECO:0000313" key="10">
    <source>
        <dbReference type="Proteomes" id="UP001162640"/>
    </source>
</evidence>
<keyword evidence="3" id="KW-0813">Transport</keyword>
<evidence type="ECO:0000256" key="4">
    <source>
        <dbReference type="ARBA" id="ARBA00022692"/>
    </source>
</evidence>
<dbReference type="Pfam" id="PF11700">
    <property type="entry name" value="ATG22"/>
    <property type="match status" value="1"/>
</dbReference>
<dbReference type="InterPro" id="IPR036259">
    <property type="entry name" value="MFS_trans_sf"/>
</dbReference>
<feature type="transmembrane region" description="Helical" evidence="8">
    <location>
        <begin position="343"/>
        <end position="370"/>
    </location>
</feature>
<feature type="transmembrane region" description="Helical" evidence="8">
    <location>
        <begin position="179"/>
        <end position="200"/>
    </location>
</feature>
<proteinExistence type="inferred from homology"/>
<evidence type="ECO:0000256" key="8">
    <source>
        <dbReference type="SAM" id="Phobius"/>
    </source>
</evidence>
<evidence type="ECO:0000256" key="7">
    <source>
        <dbReference type="SAM" id="MobiDB-lite"/>
    </source>
</evidence>
<reference evidence="10" key="1">
    <citation type="journal article" date="2023" name="Commun. Biol.">
        <title>Genome analysis of Parmales, the sister group of diatoms, reveals the evolutionary specialization of diatoms from phago-mixotrophs to photoautotrophs.</title>
        <authorList>
            <person name="Ban H."/>
            <person name="Sato S."/>
            <person name="Yoshikawa S."/>
            <person name="Yamada K."/>
            <person name="Nakamura Y."/>
            <person name="Ichinomiya M."/>
            <person name="Sato N."/>
            <person name="Blanc-Mathieu R."/>
            <person name="Endo H."/>
            <person name="Kuwata A."/>
            <person name="Ogata H."/>
        </authorList>
    </citation>
    <scope>NUCLEOTIDE SEQUENCE [LARGE SCALE GENOMIC DNA]</scope>
</reference>
<feature type="transmembrane region" description="Helical" evidence="8">
    <location>
        <begin position="438"/>
        <end position="455"/>
    </location>
</feature>
<dbReference type="Proteomes" id="UP001162640">
    <property type="component" value="Unassembled WGS sequence"/>
</dbReference>
<evidence type="ECO:0000256" key="3">
    <source>
        <dbReference type="ARBA" id="ARBA00022448"/>
    </source>
</evidence>
<dbReference type="EMBL" id="BLQM01000095">
    <property type="protein sequence ID" value="GMH62896.1"/>
    <property type="molecule type" value="Genomic_DNA"/>
</dbReference>
<feature type="transmembrane region" description="Helical" evidence="8">
    <location>
        <begin position="505"/>
        <end position="525"/>
    </location>
</feature>
<dbReference type="InterPro" id="IPR050495">
    <property type="entry name" value="ATG22/LtaA_families"/>
</dbReference>
<name>A0A9W7A2I8_9STRA</name>
<dbReference type="InterPro" id="IPR024671">
    <property type="entry name" value="Atg22-like"/>
</dbReference>
<comment type="similarity">
    <text evidence="2">Belongs to the ATG22 family.</text>
</comment>